<proteinExistence type="evidence at transcript level"/>
<dbReference type="AlphaFoldDB" id="C4J254"/>
<reference evidence="1" key="2">
    <citation type="submission" date="2012-06" db="EMBL/GenBank/DDBJ databases">
        <authorList>
            <person name="Yu Y."/>
            <person name="Currie J."/>
            <person name="Lomeli R."/>
            <person name="Angelova A."/>
            <person name="Collura K."/>
            <person name="Wissotski M."/>
            <person name="Campos D."/>
            <person name="Kudrna D."/>
            <person name="Golser W."/>
            <person name="Ashely E."/>
            <person name="Descour A."/>
            <person name="Fernandes J."/>
            <person name="Soderlund C."/>
            <person name="Walbot V."/>
        </authorList>
    </citation>
    <scope>NUCLEOTIDE SEQUENCE</scope>
    <source>
        <strain evidence="1">B73</strain>
    </source>
</reference>
<name>C4J254_MAIZE</name>
<organism evidence="1">
    <name type="scientific">Zea mays</name>
    <name type="common">Maize</name>
    <dbReference type="NCBI Taxonomy" id="4577"/>
    <lineage>
        <taxon>Eukaryota</taxon>
        <taxon>Viridiplantae</taxon>
        <taxon>Streptophyta</taxon>
        <taxon>Embryophyta</taxon>
        <taxon>Tracheophyta</taxon>
        <taxon>Spermatophyta</taxon>
        <taxon>Magnoliopsida</taxon>
        <taxon>Liliopsida</taxon>
        <taxon>Poales</taxon>
        <taxon>Poaceae</taxon>
        <taxon>PACMAD clade</taxon>
        <taxon>Panicoideae</taxon>
        <taxon>Andropogonodae</taxon>
        <taxon>Andropogoneae</taxon>
        <taxon>Tripsacinae</taxon>
        <taxon>Zea</taxon>
    </lineage>
</organism>
<sequence>MPHSTPTAHNPGSTACGFPLPMVKPLVPSGMRGPGGSLLAPIGSCGCGSSLVIRLCGVVPTE</sequence>
<evidence type="ECO:0000313" key="1">
    <source>
        <dbReference type="EMBL" id="ACR35254.1"/>
    </source>
</evidence>
<protein>
    <submittedName>
        <fullName evidence="1">Uncharacterized protein</fullName>
    </submittedName>
</protein>
<reference evidence="1" key="1">
    <citation type="journal article" date="2009" name="PLoS Genet.">
        <title>Sequencing, mapping, and analysis of 27,455 maize full-length cDNAs.</title>
        <authorList>
            <person name="Soderlund C."/>
            <person name="Descour A."/>
            <person name="Kudrna D."/>
            <person name="Bomhoff M."/>
            <person name="Boyd L."/>
            <person name="Currie J."/>
            <person name="Angelova A."/>
            <person name="Collura K."/>
            <person name="Wissotski M."/>
            <person name="Ashley E."/>
            <person name="Morrow D."/>
            <person name="Fernandes J."/>
            <person name="Walbot V."/>
            <person name="Yu Y."/>
        </authorList>
    </citation>
    <scope>NUCLEOTIDE SEQUENCE</scope>
    <source>
        <strain evidence="1">B73</strain>
    </source>
</reference>
<dbReference type="EMBL" id="BT084901">
    <property type="protein sequence ID" value="ACR35254.1"/>
    <property type="molecule type" value="mRNA"/>
</dbReference>
<accession>C4J254</accession>